<dbReference type="PANTHER" id="PTHR34796">
    <property type="entry name" value="EXPRESSED PROTEIN"/>
    <property type="match status" value="1"/>
</dbReference>
<dbReference type="EMBL" id="SNUX01000001">
    <property type="protein sequence ID" value="TES50552.1"/>
    <property type="molecule type" value="Genomic_DNA"/>
</dbReference>
<dbReference type="PANTHER" id="PTHR34796:SF1">
    <property type="entry name" value="EXPRESSED PROTEIN"/>
    <property type="match status" value="1"/>
</dbReference>
<evidence type="ECO:0000313" key="2">
    <source>
        <dbReference type="Proteomes" id="UP000298210"/>
    </source>
</evidence>
<name>A0A4Y7WPW9_9BACI</name>
<dbReference type="InterPro" id="IPR023203">
    <property type="entry name" value="TTHA0068_sf"/>
</dbReference>
<dbReference type="SUPFAM" id="SSF140663">
    <property type="entry name" value="TTHA0068-like"/>
    <property type="match status" value="1"/>
</dbReference>
<dbReference type="Gene3D" id="1.10.3450.10">
    <property type="entry name" value="TTHA0068-like"/>
    <property type="match status" value="1"/>
</dbReference>
<evidence type="ECO:0000313" key="1">
    <source>
        <dbReference type="EMBL" id="TES50552.1"/>
    </source>
</evidence>
<dbReference type="Proteomes" id="UP000298210">
    <property type="component" value="Unassembled WGS sequence"/>
</dbReference>
<protein>
    <submittedName>
        <fullName evidence="1">DUF309 domain-containing protein</fullName>
    </submittedName>
</protein>
<organism evidence="1 2">
    <name type="scientific">Shouchella lehensis</name>
    <dbReference type="NCBI Taxonomy" id="300825"/>
    <lineage>
        <taxon>Bacteria</taxon>
        <taxon>Bacillati</taxon>
        <taxon>Bacillota</taxon>
        <taxon>Bacilli</taxon>
        <taxon>Bacillales</taxon>
        <taxon>Bacillaceae</taxon>
        <taxon>Shouchella</taxon>
    </lineage>
</organism>
<accession>A0A4Y7WPW9</accession>
<proteinExistence type="predicted"/>
<dbReference type="Pfam" id="PF03745">
    <property type="entry name" value="DUF309"/>
    <property type="match status" value="1"/>
</dbReference>
<dbReference type="InterPro" id="IPR005500">
    <property type="entry name" value="DUF309"/>
</dbReference>
<comment type="caution">
    <text evidence="1">The sequence shown here is derived from an EMBL/GenBank/DDBJ whole genome shotgun (WGS) entry which is preliminary data.</text>
</comment>
<sequence>MFVYPPHYIAFLTYFHVERDYFECHEVLELEWKKQADPDRLSPWVILIQIAVGLYHERRGNEKGARILYSRVENRLRERCFHLEDLGINEKQVQQDMHERSHSVGQATFTDYDLPLCDPFLIAIIQQAKRSKQTSVLTYEQLVHKHRYHHNKKEKRKKPN</sequence>
<gene>
    <name evidence="1" type="ORF">E2L03_01070</name>
</gene>
<dbReference type="AlphaFoldDB" id="A0A4Y7WPW9"/>
<reference evidence="1 2" key="1">
    <citation type="submission" date="2019-03" db="EMBL/GenBank/DDBJ databases">
        <authorList>
            <person name="Liu G."/>
        </authorList>
    </citation>
    <scope>NUCLEOTIDE SEQUENCE [LARGE SCALE GENOMIC DNA]</scope>
    <source>
        <strain evidence="1 2">DSM 19099</strain>
    </source>
</reference>
<dbReference type="RefSeq" id="WP_078440107.1">
    <property type="nucleotide sequence ID" value="NZ_LDIM01000012.1"/>
</dbReference>